<name>A0A2S0KMZ8_9FIRM</name>
<keyword evidence="2" id="KW-1185">Reference proteome</keyword>
<accession>A0A2S0KMZ8</accession>
<organism evidence="1 2">
    <name type="scientific">Fastidiosipila sanguinis</name>
    <dbReference type="NCBI Taxonomy" id="236753"/>
    <lineage>
        <taxon>Bacteria</taxon>
        <taxon>Bacillati</taxon>
        <taxon>Bacillota</taxon>
        <taxon>Clostridia</taxon>
        <taxon>Eubacteriales</taxon>
        <taxon>Oscillospiraceae</taxon>
        <taxon>Fastidiosipila</taxon>
    </lineage>
</organism>
<reference evidence="2" key="1">
    <citation type="submission" date="2018-02" db="EMBL/GenBank/DDBJ databases">
        <authorList>
            <person name="Holder M.E."/>
            <person name="Ajami N.J."/>
            <person name="Petrosino J.F."/>
        </authorList>
    </citation>
    <scope>NUCLEOTIDE SEQUENCE [LARGE SCALE GENOMIC DNA]</scope>
    <source>
        <strain evidence="2">CCUG 47711</strain>
    </source>
</reference>
<evidence type="ECO:0000313" key="1">
    <source>
        <dbReference type="EMBL" id="AVM42411.1"/>
    </source>
</evidence>
<sequence length="62" mass="6958">MLKVRNPYQREIVESEDIAFRAPCMCSTVKQNYTATKQSGPGCQCSCNGSTNYVYNKDSARN</sequence>
<dbReference type="EMBL" id="CP027226">
    <property type="protein sequence ID" value="AVM42411.1"/>
    <property type="molecule type" value="Genomic_DNA"/>
</dbReference>
<protein>
    <submittedName>
        <fullName evidence="1">Uncharacterized protein</fullName>
    </submittedName>
</protein>
<dbReference type="RefSeq" id="WP_106012390.1">
    <property type="nucleotide sequence ID" value="NZ_CP027226.1"/>
</dbReference>
<gene>
    <name evidence="1" type="ORF">C5Q98_03865</name>
</gene>
<dbReference type="Proteomes" id="UP000237947">
    <property type="component" value="Chromosome"/>
</dbReference>
<evidence type="ECO:0000313" key="2">
    <source>
        <dbReference type="Proteomes" id="UP000237947"/>
    </source>
</evidence>
<dbReference type="AlphaFoldDB" id="A0A2S0KMZ8"/>
<dbReference type="KEGG" id="fsa:C5Q98_03865"/>
<proteinExistence type="predicted"/>